<accession>Q5B7S6</accession>
<gene>
    <name evidence="3" type="ORF">ANIA_03404</name>
</gene>
<dbReference type="OMA" id="RTRTMYS"/>
<dbReference type="Proteomes" id="UP000000560">
    <property type="component" value="Chromosome VI"/>
</dbReference>
<dbReference type="HOGENOM" id="CLU_1354598_0_0_1"/>
<protein>
    <recommendedName>
        <fullName evidence="5">GPI anchored protein</fullName>
    </recommendedName>
</protein>
<accession>C8VHL6</accession>
<feature type="compositionally biased region" description="Low complexity" evidence="1">
    <location>
        <begin position="133"/>
        <end position="143"/>
    </location>
</feature>
<keyword evidence="4" id="KW-1185">Reference proteome</keyword>
<dbReference type="PANTHER" id="PTHR40640">
    <property type="entry name" value="ANCHORED GLYCOPROTEIN, PUTATIVE (AFU_ORTHOLOGUE AFUA_8G04860)-RELATED"/>
    <property type="match status" value="1"/>
</dbReference>
<dbReference type="KEGG" id="ani:ANIA_03404"/>
<evidence type="ECO:0000313" key="4">
    <source>
        <dbReference type="Proteomes" id="UP000000560"/>
    </source>
</evidence>
<dbReference type="OrthoDB" id="4510008at2759"/>
<evidence type="ECO:0000256" key="1">
    <source>
        <dbReference type="SAM" id="MobiDB-lite"/>
    </source>
</evidence>
<dbReference type="EMBL" id="BN001306">
    <property type="protein sequence ID" value="CBF82775.1"/>
    <property type="molecule type" value="Genomic_DNA"/>
</dbReference>
<evidence type="ECO:0008006" key="5">
    <source>
        <dbReference type="Google" id="ProtNLM"/>
    </source>
</evidence>
<dbReference type="InParanoid" id="Q5B7S6"/>
<dbReference type="RefSeq" id="XP_661008.1">
    <property type="nucleotide sequence ID" value="XM_655916.1"/>
</dbReference>
<sequence length="202" mass="20190">MHSSTLLLGLAILTGSVTFAADQVVSMYIPGNDDGQPLAGKIVGSDSNRTSYSVTCADSVTTTCNVDSGVTIIQAPSTVTVLVTETGHTGSVLCTHNAKTGTCSLGMDGEFFATSTEPVLSYEVTITETETGSPSTSKSPVSSALATPTTLGSCDATEDADATSGTDAQETDGPDNGAISGQPFGAAAVAMVIGVSAAMFCL</sequence>
<proteinExistence type="predicted"/>
<reference evidence="4" key="1">
    <citation type="journal article" date="2005" name="Nature">
        <title>Sequencing of Aspergillus nidulans and comparative analysis with A. fumigatus and A. oryzae.</title>
        <authorList>
            <person name="Galagan J.E."/>
            <person name="Calvo S.E."/>
            <person name="Cuomo C."/>
            <person name="Ma L.J."/>
            <person name="Wortman J.R."/>
            <person name="Batzoglou S."/>
            <person name="Lee S.I."/>
            <person name="Basturkmen M."/>
            <person name="Spevak C.C."/>
            <person name="Clutterbuck J."/>
            <person name="Kapitonov V."/>
            <person name="Jurka J."/>
            <person name="Scazzocchio C."/>
            <person name="Farman M."/>
            <person name="Butler J."/>
            <person name="Purcell S."/>
            <person name="Harris S."/>
            <person name="Braus G.H."/>
            <person name="Draht O."/>
            <person name="Busch S."/>
            <person name="D'Enfert C."/>
            <person name="Bouchier C."/>
            <person name="Goldman G.H."/>
            <person name="Bell-Pedersen D."/>
            <person name="Griffiths-Jones S."/>
            <person name="Doonan J.H."/>
            <person name="Yu J."/>
            <person name="Vienken K."/>
            <person name="Pain A."/>
            <person name="Freitag M."/>
            <person name="Selker E.U."/>
            <person name="Archer D.B."/>
            <person name="Penalva M.A."/>
            <person name="Oakley B.R."/>
            <person name="Momany M."/>
            <person name="Tanaka T."/>
            <person name="Kumagai T."/>
            <person name="Asai K."/>
            <person name="Machida M."/>
            <person name="Nierman W.C."/>
            <person name="Denning D.W."/>
            <person name="Caddick M."/>
            <person name="Hynes M."/>
            <person name="Paoletti M."/>
            <person name="Fischer R."/>
            <person name="Miller B."/>
            <person name="Dyer P."/>
            <person name="Sachs M.S."/>
            <person name="Osmani S.A."/>
            <person name="Birren B.W."/>
        </authorList>
    </citation>
    <scope>NUCLEOTIDE SEQUENCE [LARGE SCALE GENOMIC DNA]</scope>
    <source>
        <strain evidence="4">FGSC A4 / ATCC 38163 / CBS 112.46 / NRRL 194 / M139</strain>
    </source>
</reference>
<evidence type="ECO:0000313" key="3">
    <source>
        <dbReference type="EMBL" id="CBF82775.1"/>
    </source>
</evidence>
<dbReference type="VEuPathDB" id="FungiDB:AN3404"/>
<feature type="region of interest" description="Disordered" evidence="1">
    <location>
        <begin position="127"/>
        <end position="179"/>
    </location>
</feature>
<reference evidence="4" key="2">
    <citation type="journal article" date="2009" name="Fungal Genet. Biol.">
        <title>The 2008 update of the Aspergillus nidulans genome annotation: a community effort.</title>
        <authorList>
            <person name="Wortman J.R."/>
            <person name="Gilsenan J.M."/>
            <person name="Joardar V."/>
            <person name="Deegan J."/>
            <person name="Clutterbuck J."/>
            <person name="Andersen M.R."/>
            <person name="Archer D."/>
            <person name="Bencina M."/>
            <person name="Braus G."/>
            <person name="Coutinho P."/>
            <person name="von Dohren H."/>
            <person name="Doonan J."/>
            <person name="Driessen A.J."/>
            <person name="Durek P."/>
            <person name="Espeso E."/>
            <person name="Fekete E."/>
            <person name="Flipphi M."/>
            <person name="Estrada C.G."/>
            <person name="Geysens S."/>
            <person name="Goldman G."/>
            <person name="de Groot P.W."/>
            <person name="Hansen K."/>
            <person name="Harris S.D."/>
            <person name="Heinekamp T."/>
            <person name="Helmstaedt K."/>
            <person name="Henrissat B."/>
            <person name="Hofmann G."/>
            <person name="Homan T."/>
            <person name="Horio T."/>
            <person name="Horiuchi H."/>
            <person name="James S."/>
            <person name="Jones M."/>
            <person name="Karaffa L."/>
            <person name="Karanyi Z."/>
            <person name="Kato M."/>
            <person name="Keller N."/>
            <person name="Kelly D.E."/>
            <person name="Kiel J.A."/>
            <person name="Kim J.M."/>
            <person name="van der Klei I.J."/>
            <person name="Klis F.M."/>
            <person name="Kovalchuk A."/>
            <person name="Krasevec N."/>
            <person name="Kubicek C.P."/>
            <person name="Liu B."/>
            <person name="Maccabe A."/>
            <person name="Meyer V."/>
            <person name="Mirabito P."/>
            <person name="Miskei M."/>
            <person name="Mos M."/>
            <person name="Mullins J."/>
            <person name="Nelson D.R."/>
            <person name="Nielsen J."/>
            <person name="Oakley B.R."/>
            <person name="Osmani S.A."/>
            <person name="Pakula T."/>
            <person name="Paszewski A."/>
            <person name="Paulsen I."/>
            <person name="Pilsyk S."/>
            <person name="Pocsi I."/>
            <person name="Punt P.J."/>
            <person name="Ram A.F."/>
            <person name="Ren Q."/>
            <person name="Robellet X."/>
            <person name="Robson G."/>
            <person name="Seiboth B."/>
            <person name="van Solingen P."/>
            <person name="Specht T."/>
            <person name="Sun J."/>
            <person name="Taheri-Talesh N."/>
            <person name="Takeshita N."/>
            <person name="Ussery D."/>
            <person name="vanKuyk P.A."/>
            <person name="Visser H."/>
            <person name="van de Vondervoort P.J."/>
            <person name="de Vries R.P."/>
            <person name="Walton J."/>
            <person name="Xiang X."/>
            <person name="Xiong Y."/>
            <person name="Zeng A.P."/>
            <person name="Brandt B.W."/>
            <person name="Cornell M.J."/>
            <person name="van den Hondel C.A."/>
            <person name="Visser J."/>
            <person name="Oliver S.G."/>
            <person name="Turner G."/>
        </authorList>
    </citation>
    <scope>GENOME REANNOTATION</scope>
    <source>
        <strain evidence="4">FGSC A4 / ATCC 38163 / CBS 112.46 / NRRL 194 / M139</strain>
    </source>
</reference>
<keyword evidence="2" id="KW-0732">Signal</keyword>
<organism evidence="3 4">
    <name type="scientific">Emericella nidulans (strain FGSC A4 / ATCC 38163 / CBS 112.46 / NRRL 194 / M139)</name>
    <name type="common">Aspergillus nidulans</name>
    <dbReference type="NCBI Taxonomy" id="227321"/>
    <lineage>
        <taxon>Eukaryota</taxon>
        <taxon>Fungi</taxon>
        <taxon>Dikarya</taxon>
        <taxon>Ascomycota</taxon>
        <taxon>Pezizomycotina</taxon>
        <taxon>Eurotiomycetes</taxon>
        <taxon>Eurotiomycetidae</taxon>
        <taxon>Eurotiales</taxon>
        <taxon>Aspergillaceae</taxon>
        <taxon>Aspergillus</taxon>
        <taxon>Aspergillus subgen. Nidulantes</taxon>
    </lineage>
</organism>
<dbReference type="AlphaFoldDB" id="Q5B7S6"/>
<dbReference type="PANTHER" id="PTHR40640:SF2">
    <property type="entry name" value="GPI ANCHORED PROTEIN-RELATED"/>
    <property type="match status" value="1"/>
</dbReference>
<evidence type="ECO:0000256" key="2">
    <source>
        <dbReference type="SAM" id="SignalP"/>
    </source>
</evidence>
<name>Q5B7S6_EMENI</name>
<feature type="chain" id="PRO_5010343007" description="GPI anchored protein" evidence="2">
    <location>
        <begin position="21"/>
        <end position="202"/>
    </location>
</feature>
<dbReference type="GeneID" id="2874100"/>
<feature type="signal peptide" evidence="2">
    <location>
        <begin position="1"/>
        <end position="20"/>
    </location>
</feature>